<sequence>MPPSSSSPSLEFHLPGTGTSSSVPSIDCLTSPTQGCHSCRSTLGAEPGSEQAKNVRRNTSGLLRIPPRKAVVKDGDGEAEADERWKTVLVDCGKTFYSAALQHWPKHNLRQIDALLITHAHADAFLGLDDLRGWTLHGSIQTSIPIYATKETGTGLNLRSSALSKVLQSGFSFSKGNLELISEGYFNDLQCFPYLADRSKATGGGDVPAFDWHIFSPSEPLHLFGIEIIPLPVHHGKIFSTPPQPYLSLGFLFDRQIAYISDVSYIPEETWSILETHCCAVVTDSNPSNYKKEEGEGEGEGEGNPSPSSSSSRRQPAVLILDTLRSTTFTSHYGIGEAVSTLRRFGAFRTYLIGFAHGTSHSTWVKTCERISTGEKTFSPILLNEENKEQKIPVPPPYGPSPSSYHLLPSITQSWFPISGSSIKGFEDPFVHAQWALRIIEAFEPEKIGEKGWVRPGADGMVLKVFDDEDGVGGVGRVTDDLYDV</sequence>
<dbReference type="CDD" id="cd16279">
    <property type="entry name" value="metallo-hydrolase-like_MBL-fold"/>
    <property type="match status" value="1"/>
</dbReference>
<feature type="domain" description="Metallo-beta-lactamase" evidence="2">
    <location>
        <begin position="87"/>
        <end position="159"/>
    </location>
</feature>
<feature type="region of interest" description="Disordered" evidence="1">
    <location>
        <begin position="1"/>
        <end position="24"/>
    </location>
</feature>
<gene>
    <name evidence="3" type="ORF">BQ2448_4390</name>
</gene>
<dbReference type="PANTHER" id="PTHR42663:SF6">
    <property type="entry name" value="HYDROLASE C777.06C-RELATED"/>
    <property type="match status" value="1"/>
</dbReference>
<dbReference type="OrthoDB" id="341300at2759"/>
<dbReference type="InterPro" id="IPR001279">
    <property type="entry name" value="Metallo-B-lactamas"/>
</dbReference>
<keyword evidence="4" id="KW-1185">Reference proteome</keyword>
<dbReference type="InterPro" id="IPR036866">
    <property type="entry name" value="RibonucZ/Hydroxyglut_hydro"/>
</dbReference>
<dbReference type="Pfam" id="PF12706">
    <property type="entry name" value="Lactamase_B_2"/>
    <property type="match status" value="2"/>
</dbReference>
<accession>A0A238FLF9</accession>
<evidence type="ECO:0000313" key="3">
    <source>
        <dbReference type="EMBL" id="SCV72853.1"/>
    </source>
</evidence>
<evidence type="ECO:0000256" key="1">
    <source>
        <dbReference type="SAM" id="MobiDB-lite"/>
    </source>
</evidence>
<organism evidence="3 4">
    <name type="scientific">Microbotryum intermedium</name>
    <dbReference type="NCBI Taxonomy" id="269621"/>
    <lineage>
        <taxon>Eukaryota</taxon>
        <taxon>Fungi</taxon>
        <taxon>Dikarya</taxon>
        <taxon>Basidiomycota</taxon>
        <taxon>Pucciniomycotina</taxon>
        <taxon>Microbotryomycetes</taxon>
        <taxon>Microbotryales</taxon>
        <taxon>Microbotryaceae</taxon>
        <taxon>Microbotryum</taxon>
    </lineage>
</organism>
<feature type="domain" description="Metallo-beta-lactamase" evidence="2">
    <location>
        <begin position="197"/>
        <end position="353"/>
    </location>
</feature>
<dbReference type="AlphaFoldDB" id="A0A238FLF9"/>
<dbReference type="PANTHER" id="PTHR42663">
    <property type="entry name" value="HYDROLASE C777.06C-RELATED-RELATED"/>
    <property type="match status" value="1"/>
</dbReference>
<feature type="compositionally biased region" description="Low complexity" evidence="1">
    <location>
        <begin position="303"/>
        <end position="312"/>
    </location>
</feature>
<evidence type="ECO:0000259" key="2">
    <source>
        <dbReference type="Pfam" id="PF12706"/>
    </source>
</evidence>
<evidence type="ECO:0000313" key="4">
    <source>
        <dbReference type="Proteomes" id="UP000198372"/>
    </source>
</evidence>
<dbReference type="Gene3D" id="3.60.15.10">
    <property type="entry name" value="Ribonuclease Z/Hydroxyacylglutathione hydrolase-like"/>
    <property type="match status" value="1"/>
</dbReference>
<proteinExistence type="predicted"/>
<reference evidence="4" key="1">
    <citation type="submission" date="2016-09" db="EMBL/GenBank/DDBJ databases">
        <authorList>
            <person name="Jeantristanb JTB J.-T."/>
            <person name="Ricardo R."/>
        </authorList>
    </citation>
    <scope>NUCLEOTIDE SEQUENCE [LARGE SCALE GENOMIC DNA]</scope>
</reference>
<protein>
    <submittedName>
        <fullName evidence="3">BQ2448_4390 protein</fullName>
    </submittedName>
</protein>
<dbReference type="EMBL" id="FMSP01000009">
    <property type="protein sequence ID" value="SCV72853.1"/>
    <property type="molecule type" value="Genomic_DNA"/>
</dbReference>
<dbReference type="Proteomes" id="UP000198372">
    <property type="component" value="Unassembled WGS sequence"/>
</dbReference>
<name>A0A238FLF9_9BASI</name>
<dbReference type="SUPFAM" id="SSF56281">
    <property type="entry name" value="Metallo-hydrolase/oxidoreductase"/>
    <property type="match status" value="1"/>
</dbReference>
<feature type="region of interest" description="Disordered" evidence="1">
    <location>
        <begin position="288"/>
        <end position="315"/>
    </location>
</feature>
<dbReference type="STRING" id="269621.A0A238FLF9"/>